<gene>
    <name evidence="5" type="ORF">Tci_656910</name>
</gene>
<feature type="domain" description="MCM C-terminal AAA(+) ATPase" evidence="4">
    <location>
        <begin position="162"/>
        <end position="225"/>
    </location>
</feature>
<dbReference type="GO" id="GO:0042555">
    <property type="term" value="C:MCM complex"/>
    <property type="evidence" value="ECO:0007669"/>
    <property type="project" value="TreeGrafter"/>
</dbReference>
<evidence type="ECO:0000313" key="5">
    <source>
        <dbReference type="EMBL" id="GFA84938.1"/>
    </source>
</evidence>
<dbReference type="GO" id="GO:0003697">
    <property type="term" value="F:single-stranded DNA binding"/>
    <property type="evidence" value="ECO:0007669"/>
    <property type="project" value="TreeGrafter"/>
</dbReference>
<dbReference type="PANTHER" id="PTHR11630:SF43">
    <property type="entry name" value="DNA REPLICATION LICENSING FACTOR MCM6"/>
    <property type="match status" value="1"/>
</dbReference>
<dbReference type="Pfam" id="PF17207">
    <property type="entry name" value="MCM_OB"/>
    <property type="match status" value="1"/>
</dbReference>
<keyword evidence="1" id="KW-0547">Nucleotide-binding</keyword>
<feature type="non-terminal residue" evidence="5">
    <location>
        <position position="225"/>
    </location>
</feature>
<dbReference type="InterPro" id="IPR001208">
    <property type="entry name" value="MCM_dom"/>
</dbReference>
<dbReference type="GO" id="GO:1990518">
    <property type="term" value="F:single-stranded 3'-5' DNA helicase activity"/>
    <property type="evidence" value="ECO:0007669"/>
    <property type="project" value="TreeGrafter"/>
</dbReference>
<dbReference type="GO" id="GO:1902969">
    <property type="term" value="P:mitotic DNA replication"/>
    <property type="evidence" value="ECO:0007669"/>
    <property type="project" value="TreeGrafter"/>
</dbReference>
<dbReference type="Gene3D" id="3.40.50.300">
    <property type="entry name" value="P-loop containing nucleotide triphosphate hydrolases"/>
    <property type="match status" value="1"/>
</dbReference>
<organism evidence="5">
    <name type="scientific">Tanacetum cinerariifolium</name>
    <name type="common">Dalmatian daisy</name>
    <name type="synonym">Chrysanthemum cinerariifolium</name>
    <dbReference type="NCBI Taxonomy" id="118510"/>
    <lineage>
        <taxon>Eukaryota</taxon>
        <taxon>Viridiplantae</taxon>
        <taxon>Streptophyta</taxon>
        <taxon>Embryophyta</taxon>
        <taxon>Tracheophyta</taxon>
        <taxon>Spermatophyta</taxon>
        <taxon>Magnoliopsida</taxon>
        <taxon>eudicotyledons</taxon>
        <taxon>Gunneridae</taxon>
        <taxon>Pentapetalae</taxon>
        <taxon>asterids</taxon>
        <taxon>campanulids</taxon>
        <taxon>Asterales</taxon>
        <taxon>Asteraceae</taxon>
        <taxon>Asteroideae</taxon>
        <taxon>Anthemideae</taxon>
        <taxon>Anthemidinae</taxon>
        <taxon>Tanacetum</taxon>
    </lineage>
</organism>
<dbReference type="InterPro" id="IPR012340">
    <property type="entry name" value="NA-bd_OB-fold"/>
</dbReference>
<evidence type="ECO:0000256" key="1">
    <source>
        <dbReference type="ARBA" id="ARBA00022741"/>
    </source>
</evidence>
<dbReference type="PANTHER" id="PTHR11630">
    <property type="entry name" value="DNA REPLICATION LICENSING FACTOR MCM FAMILY MEMBER"/>
    <property type="match status" value="1"/>
</dbReference>
<sequence>MICMNPMCAKKGWWTLLRQVSKFADWQRVRMQETSKEIPARSIPRSIDVILRHDIVEQARAGDTVIFTGTRGNSGGVQEGVKGLRTLGVRDLSFKLAFIANSMQICNGRRDADIRNRKRDAKDGDTPEFTSDELAKFRQMRNTLDFFNKLVDSLASTVFTHEGINLRGDINVCFVRDPSYAKSRFLKCTTTLVSRSVYRSGKSSSAAGLTATVGKEPETSEFCIE</sequence>
<dbReference type="EMBL" id="BKCJ010499986">
    <property type="protein sequence ID" value="GFA84938.1"/>
    <property type="molecule type" value="Genomic_DNA"/>
</dbReference>
<reference evidence="5" key="1">
    <citation type="journal article" date="2019" name="Sci. Rep.">
        <title>Draft genome of Tanacetum cinerariifolium, the natural source of mosquito coil.</title>
        <authorList>
            <person name="Yamashiro T."/>
            <person name="Shiraishi A."/>
            <person name="Satake H."/>
            <person name="Nakayama K."/>
        </authorList>
    </citation>
    <scope>NUCLEOTIDE SEQUENCE</scope>
</reference>
<protein>
    <submittedName>
        <fullName evidence="5">DNA replication licensing factor MCM6</fullName>
    </submittedName>
</protein>
<proteinExistence type="predicted"/>
<comment type="catalytic activity">
    <reaction evidence="3">
        <text>ATP + H2O = ADP + phosphate + H(+)</text>
        <dbReference type="Rhea" id="RHEA:13065"/>
        <dbReference type="ChEBI" id="CHEBI:15377"/>
        <dbReference type="ChEBI" id="CHEBI:15378"/>
        <dbReference type="ChEBI" id="CHEBI:30616"/>
        <dbReference type="ChEBI" id="CHEBI:43474"/>
        <dbReference type="ChEBI" id="CHEBI:456216"/>
        <dbReference type="EC" id="3.6.4.12"/>
    </reaction>
</comment>
<dbReference type="Pfam" id="PF00493">
    <property type="entry name" value="MCM"/>
    <property type="match status" value="1"/>
</dbReference>
<dbReference type="GO" id="GO:0000727">
    <property type="term" value="P:double-strand break repair via break-induced replication"/>
    <property type="evidence" value="ECO:0007669"/>
    <property type="project" value="TreeGrafter"/>
</dbReference>
<comment type="caution">
    <text evidence="5">The sequence shown here is derived from an EMBL/GenBank/DDBJ whole genome shotgun (WGS) entry which is preliminary data.</text>
</comment>
<evidence type="ECO:0000256" key="3">
    <source>
        <dbReference type="ARBA" id="ARBA00047995"/>
    </source>
</evidence>
<dbReference type="GO" id="GO:0005634">
    <property type="term" value="C:nucleus"/>
    <property type="evidence" value="ECO:0007669"/>
    <property type="project" value="TreeGrafter"/>
</dbReference>
<evidence type="ECO:0000256" key="2">
    <source>
        <dbReference type="ARBA" id="ARBA00022840"/>
    </source>
</evidence>
<dbReference type="Gene3D" id="2.40.50.140">
    <property type="entry name" value="Nucleic acid-binding proteins"/>
    <property type="match status" value="1"/>
</dbReference>
<accession>A0A699KBC2</accession>
<dbReference type="InterPro" id="IPR031327">
    <property type="entry name" value="MCM"/>
</dbReference>
<evidence type="ECO:0000259" key="4">
    <source>
        <dbReference type="PROSITE" id="PS50051"/>
    </source>
</evidence>
<dbReference type="InterPro" id="IPR033762">
    <property type="entry name" value="MCM_OB"/>
</dbReference>
<dbReference type="GO" id="GO:0005524">
    <property type="term" value="F:ATP binding"/>
    <property type="evidence" value="ECO:0007669"/>
    <property type="project" value="UniProtKB-KW"/>
</dbReference>
<dbReference type="InterPro" id="IPR027417">
    <property type="entry name" value="P-loop_NTPase"/>
</dbReference>
<name>A0A699KBC2_TANCI</name>
<dbReference type="PROSITE" id="PS50051">
    <property type="entry name" value="MCM_2"/>
    <property type="match status" value="1"/>
</dbReference>
<dbReference type="SUPFAM" id="SSF50249">
    <property type="entry name" value="Nucleic acid-binding proteins"/>
    <property type="match status" value="1"/>
</dbReference>
<dbReference type="SMART" id="SM00350">
    <property type="entry name" value="MCM"/>
    <property type="match status" value="1"/>
</dbReference>
<dbReference type="AlphaFoldDB" id="A0A699KBC2"/>
<keyword evidence="2" id="KW-0067">ATP-binding</keyword>